<dbReference type="InterPro" id="IPR004090">
    <property type="entry name" value="Chemotax_Me-accpt_rcpt"/>
</dbReference>
<evidence type="ECO:0000256" key="4">
    <source>
        <dbReference type="ARBA" id="ARBA00022989"/>
    </source>
</evidence>
<keyword evidence="13" id="KW-1185">Reference proteome</keyword>
<evidence type="ECO:0000259" key="10">
    <source>
        <dbReference type="PROSITE" id="PS50111"/>
    </source>
</evidence>
<dbReference type="PANTHER" id="PTHR32089">
    <property type="entry name" value="METHYL-ACCEPTING CHEMOTAXIS PROTEIN MCPB"/>
    <property type="match status" value="1"/>
</dbReference>
<feature type="domain" description="Methyl-accepting transducer" evidence="10">
    <location>
        <begin position="283"/>
        <end position="519"/>
    </location>
</feature>
<comment type="similarity">
    <text evidence="7">Belongs to the methyl-accepting chemotaxis (MCP) protein family.</text>
</comment>
<dbReference type="PROSITE" id="PS50885">
    <property type="entry name" value="HAMP"/>
    <property type="match status" value="1"/>
</dbReference>
<dbReference type="EMBL" id="JBHSAF010000014">
    <property type="protein sequence ID" value="MFC3914232.1"/>
    <property type="molecule type" value="Genomic_DNA"/>
</dbReference>
<name>A0ABV8CPW9_9GAMM</name>
<dbReference type="Pfam" id="PF00015">
    <property type="entry name" value="MCPsignal"/>
    <property type="match status" value="1"/>
</dbReference>
<evidence type="ECO:0000256" key="7">
    <source>
        <dbReference type="ARBA" id="ARBA00029447"/>
    </source>
</evidence>
<dbReference type="CDD" id="cd11386">
    <property type="entry name" value="MCP_signal"/>
    <property type="match status" value="1"/>
</dbReference>
<evidence type="ECO:0000256" key="5">
    <source>
        <dbReference type="ARBA" id="ARBA00023136"/>
    </source>
</evidence>
<comment type="caution">
    <text evidence="12">The sequence shown here is derived from an EMBL/GenBank/DDBJ whole genome shotgun (WGS) entry which is preliminary data.</text>
</comment>
<keyword evidence="3 9" id="KW-0812">Transmembrane</keyword>
<dbReference type="PRINTS" id="PR00260">
    <property type="entry name" value="CHEMTRNSDUCR"/>
</dbReference>
<organism evidence="12 13">
    <name type="scientific">Pseudaeromonas sharmana</name>
    <dbReference type="NCBI Taxonomy" id="328412"/>
    <lineage>
        <taxon>Bacteria</taxon>
        <taxon>Pseudomonadati</taxon>
        <taxon>Pseudomonadota</taxon>
        <taxon>Gammaproteobacteria</taxon>
        <taxon>Aeromonadales</taxon>
        <taxon>Aeromonadaceae</taxon>
        <taxon>Pseudaeromonas</taxon>
    </lineage>
</organism>
<keyword evidence="4 9" id="KW-1133">Transmembrane helix</keyword>
<keyword evidence="6 8" id="KW-0807">Transducer</keyword>
<evidence type="ECO:0000313" key="12">
    <source>
        <dbReference type="EMBL" id="MFC3914232.1"/>
    </source>
</evidence>
<dbReference type="Gene3D" id="3.30.450.20">
    <property type="entry name" value="PAS domain"/>
    <property type="match status" value="1"/>
</dbReference>
<dbReference type="SUPFAM" id="SSF58104">
    <property type="entry name" value="Methyl-accepting chemotaxis protein (MCP) signaling domain"/>
    <property type="match status" value="1"/>
</dbReference>
<dbReference type="CDD" id="cd06225">
    <property type="entry name" value="HAMP"/>
    <property type="match status" value="1"/>
</dbReference>
<evidence type="ECO:0000256" key="1">
    <source>
        <dbReference type="ARBA" id="ARBA00004651"/>
    </source>
</evidence>
<dbReference type="Pfam" id="PF00672">
    <property type="entry name" value="HAMP"/>
    <property type="match status" value="1"/>
</dbReference>
<evidence type="ECO:0000256" key="8">
    <source>
        <dbReference type="PROSITE-ProRule" id="PRU00284"/>
    </source>
</evidence>
<evidence type="ECO:0000256" key="3">
    <source>
        <dbReference type="ARBA" id="ARBA00022692"/>
    </source>
</evidence>
<dbReference type="PROSITE" id="PS50111">
    <property type="entry name" value="CHEMOTAXIS_TRANSDUC_2"/>
    <property type="match status" value="1"/>
</dbReference>
<dbReference type="InterPro" id="IPR033480">
    <property type="entry name" value="sCache_2"/>
</dbReference>
<gene>
    <name evidence="12" type="ORF">ACFOSS_12225</name>
</gene>
<dbReference type="Pfam" id="PF17200">
    <property type="entry name" value="sCache_2"/>
    <property type="match status" value="1"/>
</dbReference>
<protein>
    <submittedName>
        <fullName evidence="12">Methyl-accepting chemotaxis protein</fullName>
    </submittedName>
</protein>
<dbReference type="PANTHER" id="PTHR32089:SF55">
    <property type="entry name" value="METHYL ACCEPTING SENSORY TRANSDUCER WITH CACHE_2 SMALL MOLECULE BINDING DOMAIN"/>
    <property type="match status" value="1"/>
</dbReference>
<comment type="subcellular location">
    <subcellularLocation>
        <location evidence="1">Cell membrane</location>
        <topology evidence="1">Multi-pass membrane protein</topology>
    </subcellularLocation>
</comment>
<dbReference type="InterPro" id="IPR003660">
    <property type="entry name" value="HAMP_dom"/>
</dbReference>
<dbReference type="Gene3D" id="1.10.287.950">
    <property type="entry name" value="Methyl-accepting chemotaxis protein"/>
    <property type="match status" value="1"/>
</dbReference>
<proteinExistence type="inferred from homology"/>
<dbReference type="SMART" id="SM01049">
    <property type="entry name" value="Cache_2"/>
    <property type="match status" value="1"/>
</dbReference>
<keyword evidence="2" id="KW-1003">Cell membrane</keyword>
<dbReference type="Proteomes" id="UP001595692">
    <property type="component" value="Unassembled WGS sequence"/>
</dbReference>
<reference evidence="13" key="1">
    <citation type="journal article" date="2019" name="Int. J. Syst. Evol. Microbiol.">
        <title>The Global Catalogue of Microorganisms (GCM) 10K type strain sequencing project: providing services to taxonomists for standard genome sequencing and annotation.</title>
        <authorList>
            <consortium name="The Broad Institute Genomics Platform"/>
            <consortium name="The Broad Institute Genome Sequencing Center for Infectious Disease"/>
            <person name="Wu L."/>
            <person name="Ma J."/>
        </authorList>
    </citation>
    <scope>NUCLEOTIDE SEQUENCE [LARGE SCALE GENOMIC DNA]</scope>
    <source>
        <strain evidence="13">CCUG 54939</strain>
    </source>
</reference>
<feature type="domain" description="HAMP" evidence="11">
    <location>
        <begin position="224"/>
        <end position="278"/>
    </location>
</feature>
<evidence type="ECO:0000259" key="11">
    <source>
        <dbReference type="PROSITE" id="PS50885"/>
    </source>
</evidence>
<evidence type="ECO:0000313" key="13">
    <source>
        <dbReference type="Proteomes" id="UP001595692"/>
    </source>
</evidence>
<accession>A0ABV8CPW9</accession>
<dbReference type="RefSeq" id="WP_377152890.1">
    <property type="nucleotide sequence ID" value="NZ_JBHSAF010000014.1"/>
</dbReference>
<evidence type="ECO:0000256" key="2">
    <source>
        <dbReference type="ARBA" id="ARBA00022475"/>
    </source>
</evidence>
<dbReference type="InterPro" id="IPR004089">
    <property type="entry name" value="MCPsignal_dom"/>
</dbReference>
<feature type="transmembrane region" description="Helical" evidence="9">
    <location>
        <begin position="200"/>
        <end position="222"/>
    </location>
</feature>
<dbReference type="SMART" id="SM00304">
    <property type="entry name" value="HAMP"/>
    <property type="match status" value="1"/>
</dbReference>
<dbReference type="SMART" id="SM00283">
    <property type="entry name" value="MA"/>
    <property type="match status" value="1"/>
</dbReference>
<sequence>MRIKNKIIALASIPLILVVLLINLSSYMISRADLQQKQVELREQLISEKKAQLGKYLALAESAVANVYAQADTPENRETVKQILRELRYEADGYFFVYNYQGINQVLGPKPELEGKDLSQLKDADGKQFIQAIITSARQGDGFVQYQWHKPSVNRDVAKLSFNKTLDKYQWVVGTGFYIDDIEAELARHMQLGQQETITLLLRNIAVSLAVLVLTIVATLVIGNRITRPLEAAVAALNNIASGEGDLTRRLSATSTDEVGTLSLAFNHFIEQIQSLVSQVGVTSSHVFDVSARLKDSSSQFITQMQGHRRETEQVVTAVTEMSSTAQEVASSAANAATATSAASAEAVQAREVVAVATHSINQLVSEVDQAAHVIQQLAQETGKIGSVVEVIRGIAEQTNLLALNAAIEAARAGEQGRGFAVVADEVRSLAGRTQQSTVEINSMLQRLQSGVAEAVEVMQSSQARSEETIHETGKISNSLDGVAAAVDTINEMNLQIATAAEEQNAVAEEINRNLVAIQHIVEQLTQAADESQQSTEELVDTGNVLKNLVSRFRY</sequence>
<evidence type="ECO:0000256" key="9">
    <source>
        <dbReference type="SAM" id="Phobius"/>
    </source>
</evidence>
<evidence type="ECO:0000256" key="6">
    <source>
        <dbReference type="ARBA" id="ARBA00023224"/>
    </source>
</evidence>
<keyword evidence="5 9" id="KW-0472">Membrane</keyword>